<dbReference type="EMBL" id="DVFI01000011">
    <property type="protein sequence ID" value="HIQ62119.1"/>
    <property type="molecule type" value="Genomic_DNA"/>
</dbReference>
<evidence type="ECO:0000313" key="1">
    <source>
        <dbReference type="EMBL" id="HIQ62119.1"/>
    </source>
</evidence>
<evidence type="ECO:0008006" key="3">
    <source>
        <dbReference type="Google" id="ProtNLM"/>
    </source>
</evidence>
<name>A0A9D1CIY2_9FIRM</name>
<proteinExistence type="predicted"/>
<dbReference type="AlphaFoldDB" id="A0A9D1CIY2"/>
<reference evidence="1" key="1">
    <citation type="submission" date="2020-10" db="EMBL/GenBank/DDBJ databases">
        <authorList>
            <person name="Gilroy R."/>
        </authorList>
    </citation>
    <scope>NUCLEOTIDE SEQUENCE</scope>
    <source>
        <strain evidence="1">ChiHile30-977</strain>
    </source>
</reference>
<organism evidence="1 2">
    <name type="scientific">Candidatus Avichristensenella intestinipullorum</name>
    <dbReference type="NCBI Taxonomy" id="2840693"/>
    <lineage>
        <taxon>Bacteria</taxon>
        <taxon>Bacillati</taxon>
        <taxon>Bacillota</taxon>
        <taxon>Clostridia</taxon>
        <taxon>Candidatus Avichristensenella</taxon>
    </lineage>
</organism>
<sequence length="66" mass="7586">MWIVIHMVRSHSQAQTVHDRLAEEGFLVKLTPVYRAVSEEENYFEIMVPEAEAAEARQVLLDQGLC</sequence>
<reference evidence="1" key="2">
    <citation type="journal article" date="2021" name="PeerJ">
        <title>Extensive microbial diversity within the chicken gut microbiome revealed by metagenomics and culture.</title>
        <authorList>
            <person name="Gilroy R."/>
            <person name="Ravi A."/>
            <person name="Getino M."/>
            <person name="Pursley I."/>
            <person name="Horton D.L."/>
            <person name="Alikhan N.F."/>
            <person name="Baker D."/>
            <person name="Gharbi K."/>
            <person name="Hall N."/>
            <person name="Watson M."/>
            <person name="Adriaenssens E.M."/>
            <person name="Foster-Nyarko E."/>
            <person name="Jarju S."/>
            <person name="Secka A."/>
            <person name="Antonio M."/>
            <person name="Oren A."/>
            <person name="Chaudhuri R.R."/>
            <person name="La Ragione R."/>
            <person name="Hildebrand F."/>
            <person name="Pallen M.J."/>
        </authorList>
    </citation>
    <scope>NUCLEOTIDE SEQUENCE</scope>
    <source>
        <strain evidence="1">ChiHile30-977</strain>
    </source>
</reference>
<accession>A0A9D1CIY2</accession>
<protein>
    <recommendedName>
        <fullName evidence="3">Glutamate decarboxylase</fullName>
    </recommendedName>
</protein>
<evidence type="ECO:0000313" key="2">
    <source>
        <dbReference type="Proteomes" id="UP000886819"/>
    </source>
</evidence>
<comment type="caution">
    <text evidence="1">The sequence shown here is derived from an EMBL/GenBank/DDBJ whole genome shotgun (WGS) entry which is preliminary data.</text>
</comment>
<gene>
    <name evidence="1" type="ORF">IAA66_00855</name>
</gene>
<dbReference type="Proteomes" id="UP000886819">
    <property type="component" value="Unassembled WGS sequence"/>
</dbReference>